<dbReference type="SUPFAM" id="SSF56112">
    <property type="entry name" value="Protein kinase-like (PK-like)"/>
    <property type="match status" value="1"/>
</dbReference>
<dbReference type="AlphaFoldDB" id="D9WB53"/>
<feature type="domain" description="Protein kinase" evidence="2">
    <location>
        <begin position="3"/>
        <end position="259"/>
    </location>
</feature>
<evidence type="ECO:0000256" key="1">
    <source>
        <dbReference type="SAM" id="MobiDB-lite"/>
    </source>
</evidence>
<keyword evidence="4" id="KW-1185">Reference proteome</keyword>
<protein>
    <submittedName>
        <fullName evidence="3">Serine/threonine protein kinase AfsK</fullName>
    </submittedName>
</protein>
<dbReference type="PROSITE" id="PS50011">
    <property type="entry name" value="PROTEIN_KINASE_DOM"/>
    <property type="match status" value="1"/>
</dbReference>
<evidence type="ECO:0000313" key="4">
    <source>
        <dbReference type="Proteomes" id="UP000003963"/>
    </source>
</evidence>
<feature type="region of interest" description="Disordered" evidence="1">
    <location>
        <begin position="172"/>
        <end position="195"/>
    </location>
</feature>
<dbReference type="InterPro" id="IPR018391">
    <property type="entry name" value="PQQ_b-propeller_rpt"/>
</dbReference>
<dbReference type="Gene3D" id="2.130.10.10">
    <property type="entry name" value="YVTN repeat-like/Quinoprotein amine dehydrogenase"/>
    <property type="match status" value="2"/>
</dbReference>
<gene>
    <name evidence="3" type="ORF">SSOG_02544</name>
</gene>
<dbReference type="GO" id="GO:0005524">
    <property type="term" value="F:ATP binding"/>
    <property type="evidence" value="ECO:0007669"/>
    <property type="project" value="InterPro"/>
</dbReference>
<dbReference type="InterPro" id="IPR011047">
    <property type="entry name" value="Quinoprotein_ADH-like_sf"/>
</dbReference>
<sequence length="710" mass="75132">MSVQAAETARLGPFRTVGAADAHDRFDGARRRIARDDRTGRTAVLMLPSEELAGDPGYRVRFRAEAENSRRLTGYWAAPVIDIAPAHEDLPWVAYDCFPALSLEEALAASEEPLPEPTVRALGTVLAQALADWHASGLVHAGISPATTLLMADGPRLTGYGLVRAAALDGSERAHPPGVDPFSLPPEQRAGGRPRPAGDVYALGAVLSYAATGHADLSYASRAALPEPLGGLIAACLSTDPEARPQPMTVARELRASWPADTSGGLPPTVVAALGELEAAYPAEPPSDDAETAAEPRTAARSGPSRRAVMIGAVSGVAGLGLGAGAVAGWRAAGEPGPRAATLRGIAPAPLWRHEFGSDLQGEPLLWQGRLALVNTAESVTALTLRTGRARWSRDDLYPNPLATILLLGDGTFMSPDTSAFSAVSLSTGRIKWAERRYNGTDAPSVYAFLAAGKNMLWCLIAGNSEEGSDGDERAVVAYDIKKRKERWRTPLPEAFQVGDGGEATALLLESMILLPKAGASTDDGPVSYLALDRRNGRKLWTRTYRGTDDSTEERLVAPGNLLITCGYDDTMRAHDIVSGKERWRVKTGGRPTGAPVIRGRSVYVTDSHAITHAIDVQSGKSRWRRRSPVPLDSSLISGETAVSHAGTTVFQSTEAEVEALDASNGALRWRFAPAQNGQPGSALPGRVVGTAPGMAFVLSDRVLYALPVD</sequence>
<dbReference type="InterPro" id="IPR015943">
    <property type="entry name" value="WD40/YVTN_repeat-like_dom_sf"/>
</dbReference>
<dbReference type="SMART" id="SM00564">
    <property type="entry name" value="PQQ"/>
    <property type="match status" value="6"/>
</dbReference>
<dbReference type="GO" id="GO:0004674">
    <property type="term" value="F:protein serine/threonine kinase activity"/>
    <property type="evidence" value="ECO:0007669"/>
    <property type="project" value="UniProtKB-KW"/>
</dbReference>
<organism evidence="3 4">
    <name type="scientific">Streptomyces himastatinicus ATCC 53653</name>
    <dbReference type="NCBI Taxonomy" id="457427"/>
    <lineage>
        <taxon>Bacteria</taxon>
        <taxon>Bacillati</taxon>
        <taxon>Actinomycetota</taxon>
        <taxon>Actinomycetes</taxon>
        <taxon>Kitasatosporales</taxon>
        <taxon>Streptomycetaceae</taxon>
        <taxon>Streptomyces</taxon>
        <taxon>Streptomyces violaceusniger group</taxon>
    </lineage>
</organism>
<name>D9WB53_9ACTN</name>
<dbReference type="InterPro" id="IPR000719">
    <property type="entry name" value="Prot_kinase_dom"/>
</dbReference>
<keyword evidence="3" id="KW-0808">Transferase</keyword>
<evidence type="ECO:0000259" key="2">
    <source>
        <dbReference type="PROSITE" id="PS50011"/>
    </source>
</evidence>
<accession>D9WB53</accession>
<reference evidence="3 4" key="1">
    <citation type="submission" date="2009-02" db="EMBL/GenBank/DDBJ databases">
        <title>Annotation of Streptomyces hygroscopicus strain ATCC 53653.</title>
        <authorList>
            <consortium name="The Broad Institute Genome Sequencing Platform"/>
            <consortium name="Broad Institute Microbial Sequencing Center"/>
            <person name="Fischbach M."/>
            <person name="Godfrey P."/>
            <person name="Ward D."/>
            <person name="Young S."/>
            <person name="Zeng Q."/>
            <person name="Koehrsen M."/>
            <person name="Alvarado L."/>
            <person name="Berlin A.M."/>
            <person name="Bochicchio J."/>
            <person name="Borenstein D."/>
            <person name="Chapman S.B."/>
            <person name="Chen Z."/>
            <person name="Engels R."/>
            <person name="Freedman E."/>
            <person name="Gellesch M."/>
            <person name="Goldberg J."/>
            <person name="Griggs A."/>
            <person name="Gujja S."/>
            <person name="Heilman E.R."/>
            <person name="Heiman D.I."/>
            <person name="Hepburn T.A."/>
            <person name="Howarth C."/>
            <person name="Jen D."/>
            <person name="Larson L."/>
            <person name="Lewis B."/>
            <person name="Mehta T."/>
            <person name="Park D."/>
            <person name="Pearson M."/>
            <person name="Richards J."/>
            <person name="Roberts A."/>
            <person name="Saif S."/>
            <person name="Shea T.D."/>
            <person name="Shenoy N."/>
            <person name="Sisk P."/>
            <person name="Stolte C."/>
            <person name="Sykes S.N."/>
            <person name="Thomson T."/>
            <person name="Walk T."/>
            <person name="White J."/>
            <person name="Yandava C."/>
            <person name="Straight P."/>
            <person name="Clardy J."/>
            <person name="Hung D."/>
            <person name="Kolter R."/>
            <person name="Mekalanos J."/>
            <person name="Walker S."/>
            <person name="Walsh C.T."/>
            <person name="Wieland-Brown L.C."/>
            <person name="Haas B."/>
            <person name="Nusbaum C."/>
            <person name="Birren B."/>
        </authorList>
    </citation>
    <scope>NUCLEOTIDE SEQUENCE [LARGE SCALE GENOMIC DNA]</scope>
    <source>
        <strain evidence="3 4">ATCC 53653</strain>
    </source>
</reference>
<keyword evidence="3" id="KW-0418">Kinase</keyword>
<evidence type="ECO:0000313" key="3">
    <source>
        <dbReference type="EMBL" id="EFL22830.1"/>
    </source>
</evidence>
<dbReference type="Pfam" id="PF13360">
    <property type="entry name" value="PQQ_2"/>
    <property type="match status" value="2"/>
</dbReference>
<dbReference type="PANTHER" id="PTHR34512:SF30">
    <property type="entry name" value="OUTER MEMBRANE PROTEIN ASSEMBLY FACTOR BAMB"/>
    <property type="match status" value="1"/>
</dbReference>
<dbReference type="OrthoDB" id="3941953at2"/>
<dbReference type="InterPro" id="IPR011009">
    <property type="entry name" value="Kinase-like_dom_sf"/>
</dbReference>
<feature type="region of interest" description="Disordered" evidence="1">
    <location>
        <begin position="282"/>
        <end position="305"/>
    </location>
</feature>
<dbReference type="PANTHER" id="PTHR34512">
    <property type="entry name" value="CELL SURFACE PROTEIN"/>
    <property type="match status" value="1"/>
</dbReference>
<dbReference type="RefSeq" id="WP_009714650.1">
    <property type="nucleotide sequence ID" value="NZ_GG657754.1"/>
</dbReference>
<dbReference type="STRING" id="457427.SSOG_02544"/>
<dbReference type="InterPro" id="IPR002372">
    <property type="entry name" value="PQQ_rpt_dom"/>
</dbReference>
<keyword evidence="3" id="KW-0723">Serine/threonine-protein kinase</keyword>
<dbReference type="HOGENOM" id="CLU_000288_135_1_11"/>
<dbReference type="EMBL" id="GG657754">
    <property type="protein sequence ID" value="EFL22830.1"/>
    <property type="molecule type" value="Genomic_DNA"/>
</dbReference>
<dbReference type="Gene3D" id="1.10.510.10">
    <property type="entry name" value="Transferase(Phosphotransferase) domain 1"/>
    <property type="match status" value="1"/>
</dbReference>
<dbReference type="SUPFAM" id="SSF50998">
    <property type="entry name" value="Quinoprotein alcohol dehydrogenase-like"/>
    <property type="match status" value="2"/>
</dbReference>
<dbReference type="Proteomes" id="UP000003963">
    <property type="component" value="Unassembled WGS sequence"/>
</dbReference>
<proteinExistence type="predicted"/>